<organism evidence="2">
    <name type="scientific">Siphoviridae sp. ctXX925</name>
    <dbReference type="NCBI Taxonomy" id="2826370"/>
    <lineage>
        <taxon>Viruses</taxon>
        <taxon>Duplodnaviria</taxon>
        <taxon>Heunggongvirae</taxon>
        <taxon>Uroviricota</taxon>
        <taxon>Caudoviricetes</taxon>
    </lineage>
</organism>
<keyword evidence="1" id="KW-1133">Transmembrane helix</keyword>
<evidence type="ECO:0000256" key="1">
    <source>
        <dbReference type="SAM" id="Phobius"/>
    </source>
</evidence>
<proteinExistence type="predicted"/>
<evidence type="ECO:0000313" key="2">
    <source>
        <dbReference type="EMBL" id="DAE25165.1"/>
    </source>
</evidence>
<protein>
    <submittedName>
        <fullName evidence="2">Uncharacterized protein</fullName>
    </submittedName>
</protein>
<dbReference type="EMBL" id="BK015794">
    <property type="protein sequence ID" value="DAE25165.1"/>
    <property type="molecule type" value="Genomic_DNA"/>
</dbReference>
<keyword evidence="1" id="KW-0472">Membrane</keyword>
<reference evidence="2" key="1">
    <citation type="journal article" date="2021" name="Proc. Natl. Acad. Sci. U.S.A.">
        <title>A Catalog of Tens of Thousands of Viruses from Human Metagenomes Reveals Hidden Associations with Chronic Diseases.</title>
        <authorList>
            <person name="Tisza M.J."/>
            <person name="Buck C.B."/>
        </authorList>
    </citation>
    <scope>NUCLEOTIDE SEQUENCE</scope>
    <source>
        <strain evidence="2">CtXX925</strain>
    </source>
</reference>
<name>A0A8S5R2G6_9CAUD</name>
<feature type="transmembrane region" description="Helical" evidence="1">
    <location>
        <begin position="43"/>
        <end position="60"/>
    </location>
</feature>
<keyword evidence="1" id="KW-0812">Transmembrane</keyword>
<accession>A0A8S5R2G6</accession>
<sequence length="65" mass="7456">MQQSAKHFPCATFFASGKAFILRYLSQLAKHLSGRRAVRRGDLFFCASLAFLPFLTYSRINFRPP</sequence>